<proteinExistence type="predicted"/>
<feature type="compositionally biased region" description="Basic residues" evidence="1">
    <location>
        <begin position="51"/>
        <end position="71"/>
    </location>
</feature>
<dbReference type="EMBL" id="CAAGRJ010003509">
    <property type="protein sequence ID" value="VFV21291.1"/>
    <property type="molecule type" value="Genomic_DNA"/>
</dbReference>
<accession>A0A485MK62</accession>
<gene>
    <name evidence="2" type="ORF">LYPA_23C007187</name>
</gene>
<evidence type="ECO:0000313" key="3">
    <source>
        <dbReference type="Proteomes" id="UP000386466"/>
    </source>
</evidence>
<dbReference type="Proteomes" id="UP000386466">
    <property type="component" value="Unassembled WGS sequence"/>
</dbReference>
<organism evidence="2 3">
    <name type="scientific">Lynx pardinus</name>
    <name type="common">Iberian lynx</name>
    <name type="synonym">Felis pardina</name>
    <dbReference type="NCBI Taxonomy" id="191816"/>
    <lineage>
        <taxon>Eukaryota</taxon>
        <taxon>Metazoa</taxon>
        <taxon>Chordata</taxon>
        <taxon>Craniata</taxon>
        <taxon>Vertebrata</taxon>
        <taxon>Euteleostomi</taxon>
        <taxon>Mammalia</taxon>
        <taxon>Eutheria</taxon>
        <taxon>Laurasiatheria</taxon>
        <taxon>Carnivora</taxon>
        <taxon>Feliformia</taxon>
        <taxon>Felidae</taxon>
        <taxon>Felinae</taxon>
        <taxon>Lynx</taxon>
    </lineage>
</organism>
<evidence type="ECO:0000256" key="1">
    <source>
        <dbReference type="SAM" id="MobiDB-lite"/>
    </source>
</evidence>
<keyword evidence="3" id="KW-1185">Reference proteome</keyword>
<evidence type="ECO:0000313" key="2">
    <source>
        <dbReference type="EMBL" id="VFV21291.1"/>
    </source>
</evidence>
<sequence>MAGAPGPIGTPPTPTAAPCPPCARPVGWECVCRGRRGGCPHLPGLGPARARGARPRPRRRLRSPHPAARARRRAWHRASLLGARPGQGNFPARVCAGRGWDKRVFCYPHLRLPTRKPR</sequence>
<protein>
    <submittedName>
        <fullName evidence="2">Uncharacterized protein</fullName>
    </submittedName>
</protein>
<reference evidence="2 3" key="1">
    <citation type="submission" date="2019-01" db="EMBL/GenBank/DDBJ databases">
        <authorList>
            <person name="Alioto T."/>
            <person name="Alioto T."/>
        </authorList>
    </citation>
    <scope>NUCLEOTIDE SEQUENCE [LARGE SCALE GENOMIC DNA]</scope>
</reference>
<feature type="region of interest" description="Disordered" evidence="1">
    <location>
        <begin position="42"/>
        <end position="71"/>
    </location>
</feature>
<name>A0A485MK62_LYNPA</name>
<dbReference type="AlphaFoldDB" id="A0A485MK62"/>